<sequence length="125" mass="14546">MDDPLQILLVEDNRFFQKLISDFAEFHGFDLQIAENGKVAIQKLQQHQFNLILMDVEMPEMDGYEATEFIRRQMPHAQHIPIIMITSHEHPVHATKSLLTGANSYLKKPFREDDLLKEIETLMIG</sequence>
<proteinExistence type="predicted"/>
<organism evidence="5 6">
    <name type="scientific">Adhaeribacter terrigena</name>
    <dbReference type="NCBI Taxonomy" id="2793070"/>
    <lineage>
        <taxon>Bacteria</taxon>
        <taxon>Pseudomonadati</taxon>
        <taxon>Bacteroidota</taxon>
        <taxon>Cytophagia</taxon>
        <taxon>Cytophagales</taxon>
        <taxon>Hymenobacteraceae</taxon>
        <taxon>Adhaeribacter</taxon>
    </lineage>
</organism>
<evidence type="ECO:0000256" key="2">
    <source>
        <dbReference type="ARBA" id="ARBA00023012"/>
    </source>
</evidence>
<dbReference type="Proteomes" id="UP000644147">
    <property type="component" value="Unassembled WGS sequence"/>
</dbReference>
<dbReference type="PROSITE" id="PS50110">
    <property type="entry name" value="RESPONSE_REGULATORY"/>
    <property type="match status" value="1"/>
</dbReference>
<dbReference type="CDD" id="cd17546">
    <property type="entry name" value="REC_hyHK_CKI1_RcsC-like"/>
    <property type="match status" value="1"/>
</dbReference>
<dbReference type="RefSeq" id="WP_200506589.1">
    <property type="nucleotide sequence ID" value="NZ_JAEHFX010000006.1"/>
</dbReference>
<feature type="domain" description="Response regulatory" evidence="4">
    <location>
        <begin position="6"/>
        <end position="123"/>
    </location>
</feature>
<reference evidence="5 6" key="1">
    <citation type="submission" date="2020-12" db="EMBL/GenBank/DDBJ databases">
        <title>Bacterial novel species Adhaeribacter sp. BT258 isolated from soil.</title>
        <authorList>
            <person name="Jung H.-Y."/>
        </authorList>
    </citation>
    <scope>NUCLEOTIDE SEQUENCE [LARGE SCALE GENOMIC DNA]</scope>
    <source>
        <strain evidence="5 6">BT258</strain>
    </source>
</reference>
<dbReference type="Gene3D" id="3.40.50.2300">
    <property type="match status" value="1"/>
</dbReference>
<dbReference type="SUPFAM" id="SSF52172">
    <property type="entry name" value="CheY-like"/>
    <property type="match status" value="1"/>
</dbReference>
<dbReference type="PANTHER" id="PTHR45339:SF1">
    <property type="entry name" value="HYBRID SIGNAL TRANSDUCTION HISTIDINE KINASE J"/>
    <property type="match status" value="1"/>
</dbReference>
<gene>
    <name evidence="5" type="ORF">I5M27_12650</name>
</gene>
<keyword evidence="6" id="KW-1185">Reference proteome</keyword>
<dbReference type="InterPro" id="IPR001789">
    <property type="entry name" value="Sig_transdc_resp-reg_receiver"/>
</dbReference>
<evidence type="ECO:0000259" key="4">
    <source>
        <dbReference type="PROSITE" id="PS50110"/>
    </source>
</evidence>
<keyword evidence="2" id="KW-0902">Two-component regulatory system</keyword>
<dbReference type="Pfam" id="PF00072">
    <property type="entry name" value="Response_reg"/>
    <property type="match status" value="1"/>
</dbReference>
<comment type="caution">
    <text evidence="5">The sequence shown here is derived from an EMBL/GenBank/DDBJ whole genome shotgun (WGS) entry which is preliminary data.</text>
</comment>
<dbReference type="InterPro" id="IPR011006">
    <property type="entry name" value="CheY-like_superfamily"/>
</dbReference>
<keyword evidence="1 3" id="KW-0597">Phosphoprotein</keyword>
<evidence type="ECO:0000313" key="6">
    <source>
        <dbReference type="Proteomes" id="UP000644147"/>
    </source>
</evidence>
<name>A0ABS1C370_9BACT</name>
<dbReference type="SMART" id="SM00448">
    <property type="entry name" value="REC"/>
    <property type="match status" value="1"/>
</dbReference>
<dbReference type="EMBL" id="JAEHFX010000006">
    <property type="protein sequence ID" value="MBK0403842.1"/>
    <property type="molecule type" value="Genomic_DNA"/>
</dbReference>
<evidence type="ECO:0000256" key="3">
    <source>
        <dbReference type="PROSITE-ProRule" id="PRU00169"/>
    </source>
</evidence>
<accession>A0ABS1C370</accession>
<evidence type="ECO:0000256" key="1">
    <source>
        <dbReference type="ARBA" id="ARBA00022553"/>
    </source>
</evidence>
<dbReference type="PANTHER" id="PTHR45339">
    <property type="entry name" value="HYBRID SIGNAL TRANSDUCTION HISTIDINE KINASE J"/>
    <property type="match status" value="1"/>
</dbReference>
<evidence type="ECO:0000313" key="5">
    <source>
        <dbReference type="EMBL" id="MBK0403842.1"/>
    </source>
</evidence>
<protein>
    <submittedName>
        <fullName evidence="5">Response regulator</fullName>
    </submittedName>
</protein>
<feature type="modified residue" description="4-aspartylphosphate" evidence="3">
    <location>
        <position position="55"/>
    </location>
</feature>